<reference evidence="3" key="1">
    <citation type="submission" date="2017-02" db="UniProtKB">
        <authorList>
            <consortium name="WormBaseParasite"/>
        </authorList>
    </citation>
    <scope>IDENTIFICATION</scope>
</reference>
<proteinExistence type="predicted"/>
<evidence type="ECO:0000313" key="2">
    <source>
        <dbReference type="Proteomes" id="UP000268014"/>
    </source>
</evidence>
<dbReference type="OrthoDB" id="5962536at2759"/>
<name>A0A0N4WIR5_HAEPC</name>
<evidence type="ECO:0000313" key="1">
    <source>
        <dbReference type="EMBL" id="VDO41333.1"/>
    </source>
</evidence>
<reference evidence="1 2" key="2">
    <citation type="submission" date="2018-11" db="EMBL/GenBank/DDBJ databases">
        <authorList>
            <consortium name="Pathogen Informatics"/>
        </authorList>
    </citation>
    <scope>NUCLEOTIDE SEQUENCE [LARGE SCALE GENOMIC DNA]</scope>
    <source>
        <strain evidence="1 2">MHpl1</strain>
    </source>
</reference>
<gene>
    <name evidence="1" type="ORF">HPLM_LOCUS10857</name>
</gene>
<keyword evidence="2" id="KW-1185">Reference proteome</keyword>
<dbReference type="EMBL" id="UZAF01017407">
    <property type="protein sequence ID" value="VDO41333.1"/>
    <property type="molecule type" value="Genomic_DNA"/>
</dbReference>
<sequence length="107" mass="11844">MPSVLGGFVGERLSAPYKDLPVHPLVSPAVDFSFRNISKVRPSCANCFPQTSQDLYHNYVDLFDFPKVSYNFPPERIIVIYLLHQAATHAIACAGGYSHKGGSHMSF</sequence>
<protein>
    <submittedName>
        <fullName evidence="1 3">Uncharacterized protein</fullName>
    </submittedName>
</protein>
<dbReference type="Proteomes" id="UP000268014">
    <property type="component" value="Unassembled WGS sequence"/>
</dbReference>
<dbReference type="AlphaFoldDB" id="A0A0N4WIR5"/>
<organism evidence="3">
    <name type="scientific">Haemonchus placei</name>
    <name type="common">Barber's pole worm</name>
    <dbReference type="NCBI Taxonomy" id="6290"/>
    <lineage>
        <taxon>Eukaryota</taxon>
        <taxon>Metazoa</taxon>
        <taxon>Ecdysozoa</taxon>
        <taxon>Nematoda</taxon>
        <taxon>Chromadorea</taxon>
        <taxon>Rhabditida</taxon>
        <taxon>Rhabditina</taxon>
        <taxon>Rhabditomorpha</taxon>
        <taxon>Strongyloidea</taxon>
        <taxon>Trichostrongylidae</taxon>
        <taxon>Haemonchus</taxon>
    </lineage>
</organism>
<dbReference type="WBParaSite" id="HPLM_0001086501-mRNA-1">
    <property type="protein sequence ID" value="HPLM_0001086501-mRNA-1"/>
    <property type="gene ID" value="HPLM_0001086501"/>
</dbReference>
<accession>A0A0N4WIR5</accession>
<evidence type="ECO:0000313" key="3">
    <source>
        <dbReference type="WBParaSite" id="HPLM_0001086501-mRNA-1"/>
    </source>
</evidence>